<dbReference type="InterPro" id="IPR025997">
    <property type="entry name" value="SBP_2_dom"/>
</dbReference>
<accession>A0ABV7GYQ2</accession>
<dbReference type="RefSeq" id="WP_379561670.1">
    <property type="nucleotide sequence ID" value="NZ_JBHRTB010000010.1"/>
</dbReference>
<evidence type="ECO:0000313" key="6">
    <source>
        <dbReference type="Proteomes" id="UP001595632"/>
    </source>
</evidence>
<evidence type="ECO:0000259" key="4">
    <source>
        <dbReference type="Pfam" id="PF13407"/>
    </source>
</evidence>
<name>A0ABV7GYQ2_9RHOB</name>
<keyword evidence="3" id="KW-0732">Signal</keyword>
<dbReference type="Proteomes" id="UP001595632">
    <property type="component" value="Unassembled WGS sequence"/>
</dbReference>
<dbReference type="EMBL" id="JBHRTB010000010">
    <property type="protein sequence ID" value="MFC3145344.1"/>
    <property type="molecule type" value="Genomic_DNA"/>
</dbReference>
<dbReference type="InterPro" id="IPR028082">
    <property type="entry name" value="Peripla_BP_I"/>
</dbReference>
<comment type="similarity">
    <text evidence="2">Belongs to the bacterial solute-binding protein 2 family.</text>
</comment>
<gene>
    <name evidence="5" type="ORF">ACFOGP_21675</name>
</gene>
<reference evidence="6" key="1">
    <citation type="journal article" date="2019" name="Int. J. Syst. Evol. Microbiol.">
        <title>The Global Catalogue of Microorganisms (GCM) 10K type strain sequencing project: providing services to taxonomists for standard genome sequencing and annotation.</title>
        <authorList>
            <consortium name="The Broad Institute Genomics Platform"/>
            <consortium name="The Broad Institute Genome Sequencing Center for Infectious Disease"/>
            <person name="Wu L."/>
            <person name="Ma J."/>
        </authorList>
    </citation>
    <scope>NUCLEOTIDE SEQUENCE [LARGE SCALE GENOMIC DNA]</scope>
    <source>
        <strain evidence="6">KCTC 52366</strain>
    </source>
</reference>
<evidence type="ECO:0000313" key="5">
    <source>
        <dbReference type="EMBL" id="MFC3145344.1"/>
    </source>
</evidence>
<dbReference type="PANTHER" id="PTHR46847">
    <property type="entry name" value="D-ALLOSE-BINDING PERIPLASMIC PROTEIN-RELATED"/>
    <property type="match status" value="1"/>
</dbReference>
<comment type="caution">
    <text evidence="5">The sequence shown here is derived from an EMBL/GenBank/DDBJ whole genome shotgun (WGS) entry which is preliminary data.</text>
</comment>
<sequence>MQNEFNAAGEKLGVTVENYDGQNQTTKQTSDVEAMIIGGVDGIVISPLDSVAMAPAVRQAVEAGIPVITVDRAVEGVDVLGHVGADNVKGGEAQADLITKLFPDGARIVNLQGQPGASPAIDRNAGLHNILDGMSDKYEIVAEQTANFAREEGASVTEAILAGLDSPPDVIVAANDDMALGAMQVVQEQGLDIAIIGFDALPEALAAIRDGTLTATIEQTPGAQSAGALEALLAYLRDGTEPEKLTLLEPFALTKDNLDQAERLSEIE</sequence>
<proteinExistence type="inferred from homology"/>
<feature type="domain" description="Periplasmic binding protein" evidence="4">
    <location>
        <begin position="1"/>
        <end position="237"/>
    </location>
</feature>
<evidence type="ECO:0000256" key="1">
    <source>
        <dbReference type="ARBA" id="ARBA00004196"/>
    </source>
</evidence>
<dbReference type="SUPFAM" id="SSF53822">
    <property type="entry name" value="Periplasmic binding protein-like I"/>
    <property type="match status" value="1"/>
</dbReference>
<evidence type="ECO:0000256" key="3">
    <source>
        <dbReference type="ARBA" id="ARBA00022729"/>
    </source>
</evidence>
<dbReference type="Pfam" id="PF13407">
    <property type="entry name" value="Peripla_BP_4"/>
    <property type="match status" value="1"/>
</dbReference>
<dbReference type="PANTHER" id="PTHR46847:SF1">
    <property type="entry name" value="D-ALLOSE-BINDING PERIPLASMIC PROTEIN-RELATED"/>
    <property type="match status" value="1"/>
</dbReference>
<organism evidence="5 6">
    <name type="scientific">Psychromarinibacter halotolerans</name>
    <dbReference type="NCBI Taxonomy" id="1775175"/>
    <lineage>
        <taxon>Bacteria</taxon>
        <taxon>Pseudomonadati</taxon>
        <taxon>Pseudomonadota</taxon>
        <taxon>Alphaproteobacteria</taxon>
        <taxon>Rhodobacterales</taxon>
        <taxon>Paracoccaceae</taxon>
        <taxon>Psychromarinibacter</taxon>
    </lineage>
</organism>
<protein>
    <submittedName>
        <fullName evidence="5">Substrate-binding domain-containing protein</fullName>
    </submittedName>
</protein>
<keyword evidence="6" id="KW-1185">Reference proteome</keyword>
<evidence type="ECO:0000256" key="2">
    <source>
        <dbReference type="ARBA" id="ARBA00007639"/>
    </source>
</evidence>
<dbReference type="Gene3D" id="3.40.50.2300">
    <property type="match status" value="2"/>
</dbReference>
<comment type="subcellular location">
    <subcellularLocation>
        <location evidence="1">Cell envelope</location>
    </subcellularLocation>
</comment>